<dbReference type="Pfam" id="PF10342">
    <property type="entry name" value="Kre9_KNH"/>
    <property type="match status" value="1"/>
</dbReference>
<protein>
    <submittedName>
        <fullName evidence="5">Uncharacterized protein</fullName>
    </submittedName>
</protein>
<keyword evidence="6" id="KW-1185">Reference proteome</keyword>
<dbReference type="RefSeq" id="XP_064708972.1">
    <property type="nucleotide sequence ID" value="XM_064855383.1"/>
</dbReference>
<evidence type="ECO:0000256" key="1">
    <source>
        <dbReference type="ARBA" id="ARBA00022729"/>
    </source>
</evidence>
<dbReference type="InterPro" id="IPR008659">
    <property type="entry name" value="Kre9/Knh1_C"/>
</dbReference>
<comment type="caution">
    <text evidence="5">The sequence shown here is derived from an EMBL/GenBank/DDBJ whole genome shotgun (WGS) entry which is preliminary data.</text>
</comment>
<dbReference type="EMBL" id="JAVRRD010000006">
    <property type="protein sequence ID" value="KAK5057854.1"/>
    <property type="molecule type" value="Genomic_DNA"/>
</dbReference>
<dbReference type="Proteomes" id="UP001358417">
    <property type="component" value="Unassembled WGS sequence"/>
</dbReference>
<accession>A0AAV9NHM2</accession>
<reference evidence="5 6" key="1">
    <citation type="submission" date="2023-08" db="EMBL/GenBank/DDBJ databases">
        <title>Black Yeasts Isolated from many extreme environments.</title>
        <authorList>
            <person name="Coleine C."/>
            <person name="Stajich J.E."/>
            <person name="Selbmann L."/>
        </authorList>
    </citation>
    <scope>NUCLEOTIDE SEQUENCE [LARGE SCALE GENOMIC DNA]</scope>
    <source>
        <strain evidence="5 6">CCFEE 5792</strain>
    </source>
</reference>
<feature type="domain" description="Yeast cell wall synthesis Kre9/Knh1 C-terminal" evidence="3">
    <location>
        <begin position="177"/>
        <end position="242"/>
    </location>
</feature>
<evidence type="ECO:0000256" key="2">
    <source>
        <dbReference type="SAM" id="SignalP"/>
    </source>
</evidence>
<dbReference type="GO" id="GO:0031505">
    <property type="term" value="P:fungal-type cell wall organization"/>
    <property type="evidence" value="ECO:0007669"/>
    <property type="project" value="TreeGrafter"/>
</dbReference>
<evidence type="ECO:0000313" key="6">
    <source>
        <dbReference type="Proteomes" id="UP001358417"/>
    </source>
</evidence>
<dbReference type="GeneID" id="89980005"/>
<dbReference type="InterPro" id="IPR045328">
    <property type="entry name" value="Kre9/Knh1"/>
</dbReference>
<feature type="signal peptide" evidence="2">
    <location>
        <begin position="1"/>
        <end position="20"/>
    </location>
</feature>
<dbReference type="PANTHER" id="PTHR28154:SF1">
    <property type="entry name" value="CELL WALL SYNTHESIS PROTEIN KNH1-RELATED"/>
    <property type="match status" value="1"/>
</dbReference>
<feature type="domain" description="Yeast cell wall synthesis Kre9/Knh1-like N-terminal" evidence="4">
    <location>
        <begin position="26"/>
        <end position="127"/>
    </location>
</feature>
<feature type="chain" id="PRO_5043339624" evidence="2">
    <location>
        <begin position="21"/>
        <end position="258"/>
    </location>
</feature>
<organism evidence="5 6">
    <name type="scientific">Exophiala bonariae</name>
    <dbReference type="NCBI Taxonomy" id="1690606"/>
    <lineage>
        <taxon>Eukaryota</taxon>
        <taxon>Fungi</taxon>
        <taxon>Dikarya</taxon>
        <taxon>Ascomycota</taxon>
        <taxon>Pezizomycotina</taxon>
        <taxon>Eurotiomycetes</taxon>
        <taxon>Chaetothyriomycetidae</taxon>
        <taxon>Chaetothyriales</taxon>
        <taxon>Herpotrichiellaceae</taxon>
        <taxon>Exophiala</taxon>
    </lineage>
</organism>
<evidence type="ECO:0000313" key="5">
    <source>
        <dbReference type="EMBL" id="KAK5057854.1"/>
    </source>
</evidence>
<dbReference type="GO" id="GO:0042546">
    <property type="term" value="P:cell wall biogenesis"/>
    <property type="evidence" value="ECO:0007669"/>
    <property type="project" value="InterPro"/>
</dbReference>
<dbReference type="InterPro" id="IPR018466">
    <property type="entry name" value="Kre9/Knh1-like_N"/>
</dbReference>
<dbReference type="GO" id="GO:0005576">
    <property type="term" value="C:extracellular region"/>
    <property type="evidence" value="ECO:0007669"/>
    <property type="project" value="TreeGrafter"/>
</dbReference>
<dbReference type="PANTHER" id="PTHR28154">
    <property type="entry name" value="CELL WALL SYNTHESIS PROTEIN KNH1-RELATED"/>
    <property type="match status" value="1"/>
</dbReference>
<sequence length="258" mass="26851">MILRPFFILATASLFSFTFADVSVTSPAPGDTITGLSLEIAWKDSGKTPKLADLASYQVFLCAGGNTDANFIQLATLVTTGDFADGNKVTVPLTAGWGGTTANAYFLKFISAATGGTVINYSDRFTLSSMTGTFPASVITGLRTVTGTAGPADVNNIVAGQPAANPVAPAPAADDPIYNTPYTMQSGTIRYAPMPPMAQTKITAKNASPQYPTSAYTVYKKIAGTPNAITTNTAPLTFSTVSIEPTVIFSFPCMTGNH</sequence>
<gene>
    <name evidence="5" type="ORF">LTR84_011855</name>
</gene>
<evidence type="ECO:0000259" key="4">
    <source>
        <dbReference type="Pfam" id="PF10342"/>
    </source>
</evidence>
<dbReference type="Pfam" id="PF05390">
    <property type="entry name" value="Kre9_KNH1_C"/>
    <property type="match status" value="1"/>
</dbReference>
<dbReference type="AlphaFoldDB" id="A0AAV9NHM2"/>
<proteinExistence type="predicted"/>
<name>A0AAV9NHM2_9EURO</name>
<dbReference type="GO" id="GO:0006078">
    <property type="term" value="P:(1-&gt;6)-beta-D-glucan biosynthetic process"/>
    <property type="evidence" value="ECO:0007669"/>
    <property type="project" value="InterPro"/>
</dbReference>
<keyword evidence="1 2" id="KW-0732">Signal</keyword>
<evidence type="ECO:0000259" key="3">
    <source>
        <dbReference type="Pfam" id="PF05390"/>
    </source>
</evidence>